<accession>A0A9D4N2W6</accession>
<dbReference type="EMBL" id="JAIWYP010000001">
    <property type="protein sequence ID" value="KAH3886781.1"/>
    <property type="molecule type" value="Genomic_DNA"/>
</dbReference>
<gene>
    <name evidence="1" type="ORF">DPMN_010794</name>
</gene>
<evidence type="ECO:0000313" key="2">
    <source>
        <dbReference type="Proteomes" id="UP000828390"/>
    </source>
</evidence>
<dbReference type="AlphaFoldDB" id="A0A9D4N2W6"/>
<protein>
    <submittedName>
        <fullName evidence="1">Uncharacterized protein</fullName>
    </submittedName>
</protein>
<sequence>MTALRYVKGVRTRYINSLEKEINSAKDILNQDLESVDIIKTKNEVNTCVQMLKKYSDKVEIQCEKYISALGENEDDEKEIDKVMDEDMSLCDRATRYVSLLEQLSTDIVSQLADKKDTEEKVLPAREELKSFILEQSLCQREFTERQSAQQHEFMEYIMKSHQKVADVPI</sequence>
<proteinExistence type="predicted"/>
<keyword evidence="2" id="KW-1185">Reference proteome</keyword>
<organism evidence="1 2">
    <name type="scientific">Dreissena polymorpha</name>
    <name type="common">Zebra mussel</name>
    <name type="synonym">Mytilus polymorpha</name>
    <dbReference type="NCBI Taxonomy" id="45954"/>
    <lineage>
        <taxon>Eukaryota</taxon>
        <taxon>Metazoa</taxon>
        <taxon>Spiralia</taxon>
        <taxon>Lophotrochozoa</taxon>
        <taxon>Mollusca</taxon>
        <taxon>Bivalvia</taxon>
        <taxon>Autobranchia</taxon>
        <taxon>Heteroconchia</taxon>
        <taxon>Euheterodonta</taxon>
        <taxon>Imparidentia</taxon>
        <taxon>Neoheterodontei</taxon>
        <taxon>Myida</taxon>
        <taxon>Dreissenoidea</taxon>
        <taxon>Dreissenidae</taxon>
        <taxon>Dreissena</taxon>
    </lineage>
</organism>
<comment type="caution">
    <text evidence="1">The sequence shown here is derived from an EMBL/GenBank/DDBJ whole genome shotgun (WGS) entry which is preliminary data.</text>
</comment>
<evidence type="ECO:0000313" key="1">
    <source>
        <dbReference type="EMBL" id="KAH3886781.1"/>
    </source>
</evidence>
<dbReference type="Proteomes" id="UP000828390">
    <property type="component" value="Unassembled WGS sequence"/>
</dbReference>
<reference evidence="1" key="1">
    <citation type="journal article" date="2019" name="bioRxiv">
        <title>The Genome of the Zebra Mussel, Dreissena polymorpha: A Resource for Invasive Species Research.</title>
        <authorList>
            <person name="McCartney M.A."/>
            <person name="Auch B."/>
            <person name="Kono T."/>
            <person name="Mallez S."/>
            <person name="Zhang Y."/>
            <person name="Obille A."/>
            <person name="Becker A."/>
            <person name="Abrahante J.E."/>
            <person name="Garbe J."/>
            <person name="Badalamenti J.P."/>
            <person name="Herman A."/>
            <person name="Mangelson H."/>
            <person name="Liachko I."/>
            <person name="Sullivan S."/>
            <person name="Sone E.D."/>
            <person name="Koren S."/>
            <person name="Silverstein K.A.T."/>
            <person name="Beckman K.B."/>
            <person name="Gohl D.M."/>
        </authorList>
    </citation>
    <scope>NUCLEOTIDE SEQUENCE</scope>
    <source>
        <strain evidence="1">Duluth1</strain>
        <tissue evidence="1">Whole animal</tissue>
    </source>
</reference>
<reference evidence="1" key="2">
    <citation type="submission" date="2020-11" db="EMBL/GenBank/DDBJ databases">
        <authorList>
            <person name="McCartney M.A."/>
            <person name="Auch B."/>
            <person name="Kono T."/>
            <person name="Mallez S."/>
            <person name="Becker A."/>
            <person name="Gohl D.M."/>
            <person name="Silverstein K.A.T."/>
            <person name="Koren S."/>
            <person name="Bechman K.B."/>
            <person name="Herman A."/>
            <person name="Abrahante J.E."/>
            <person name="Garbe J."/>
        </authorList>
    </citation>
    <scope>NUCLEOTIDE SEQUENCE</scope>
    <source>
        <strain evidence="1">Duluth1</strain>
        <tissue evidence="1">Whole animal</tissue>
    </source>
</reference>
<name>A0A9D4N2W6_DREPO</name>